<name>A0ABT8FG26_9ACTN</name>
<evidence type="ECO:0000313" key="1">
    <source>
        <dbReference type="EMBL" id="MDN4173633.1"/>
    </source>
</evidence>
<organism evidence="1 2">
    <name type="scientific">Nocardioides oceani</name>
    <dbReference type="NCBI Taxonomy" id="3058369"/>
    <lineage>
        <taxon>Bacteria</taxon>
        <taxon>Bacillati</taxon>
        <taxon>Actinomycetota</taxon>
        <taxon>Actinomycetes</taxon>
        <taxon>Propionibacteriales</taxon>
        <taxon>Nocardioidaceae</taxon>
        <taxon>Nocardioides</taxon>
    </lineage>
</organism>
<protein>
    <submittedName>
        <fullName evidence="1">Uncharacterized protein</fullName>
    </submittedName>
</protein>
<gene>
    <name evidence="1" type="ORF">QWY28_11800</name>
</gene>
<dbReference type="EMBL" id="JAUHJQ010000004">
    <property type="protein sequence ID" value="MDN4173633.1"/>
    <property type="molecule type" value="Genomic_DNA"/>
</dbReference>
<accession>A0ABT8FG26</accession>
<dbReference type="RefSeq" id="WP_300952752.1">
    <property type="nucleotide sequence ID" value="NZ_JAUHJQ010000004.1"/>
</dbReference>
<reference evidence="1" key="1">
    <citation type="submission" date="2023-06" db="EMBL/GenBank/DDBJ databases">
        <title>Draft genome sequence of Nocardioides sp. SOB77.</title>
        <authorList>
            <person name="Zhang G."/>
        </authorList>
    </citation>
    <scope>NUCLEOTIDE SEQUENCE</scope>
    <source>
        <strain evidence="1">SOB77</strain>
    </source>
</reference>
<evidence type="ECO:0000313" key="2">
    <source>
        <dbReference type="Proteomes" id="UP001168620"/>
    </source>
</evidence>
<keyword evidence="2" id="KW-1185">Reference proteome</keyword>
<dbReference type="Proteomes" id="UP001168620">
    <property type="component" value="Unassembled WGS sequence"/>
</dbReference>
<comment type="caution">
    <text evidence="1">The sequence shown here is derived from an EMBL/GenBank/DDBJ whole genome shotgun (WGS) entry which is preliminary data.</text>
</comment>
<proteinExistence type="predicted"/>
<sequence>MGLLGRRRERKLHEAETFRAARKLAAEDVTVLGEELAELHLDTLTTELDDAMRTDYRMALDRYDAAKTALDQATTTEHVDALATHLADARWARARVLARRDGRPLPERREECFFNPQHGPAQFDLDWTPPGGTPRTIAVCATDHQRLTRGEQPATRMVRAGDRYVPWYAADIARSMDSTYAAHVVRGHSYHSQAALLDTYLRSAGNGSGGAAG</sequence>